<dbReference type="RefSeq" id="WP_304376488.1">
    <property type="nucleotide sequence ID" value="NZ_JAUOZU010000007.1"/>
</dbReference>
<comment type="caution">
    <text evidence="2">The sequence shown here is derived from an EMBL/GenBank/DDBJ whole genome shotgun (WGS) entry which is preliminary data.</text>
</comment>
<protein>
    <submittedName>
        <fullName evidence="2">Zinc-binding metallopeptidase</fullName>
    </submittedName>
</protein>
<reference evidence="2" key="1">
    <citation type="journal article" date="2015" name="Int. J. Syst. Evol. Microbiol.">
        <title>Rhizobium alvei sp. nov., isolated from a freshwater river.</title>
        <authorList>
            <person name="Sheu S.Y."/>
            <person name="Huang H.W."/>
            <person name="Young C.C."/>
            <person name="Chen W.M."/>
        </authorList>
    </citation>
    <scope>NUCLEOTIDE SEQUENCE</scope>
    <source>
        <strain evidence="2">TNR-22</strain>
    </source>
</reference>
<gene>
    <name evidence="2" type="ORF">Q4481_11520</name>
</gene>
<dbReference type="InterPro" id="IPR031321">
    <property type="entry name" value="UCP012641"/>
</dbReference>
<dbReference type="PIRSF" id="PIRSF012641">
    <property type="entry name" value="UCP012641"/>
    <property type="match status" value="1"/>
</dbReference>
<dbReference type="Pfam" id="PF10005">
    <property type="entry name" value="Zn_ribbon_DZR_6"/>
    <property type="match status" value="1"/>
</dbReference>
<sequence length="366" mass="40934">MKIFQCHNCSNQLHFNNDVCLKCGYRVGYDPQLFDMVSLVPDDDIWLPSTKTGKSYYLCQNAEQAACNWLVDAENGPGYCMACRFNLTIPDLSQAGNLDRWQRIEQAKKHLIYSLTRLGLPLPNRIDDPDRGLAFEFLADVANVDGSIEKVLTGHSDGLIALNIAEADDAERERRRASMGEPYRTLVGHFRHEIGHFYWDLLVRNQGKIAEFREVFGDPDQNYGEALHHHYTNGAPPDWQQNFISAYASSHPWEDFAETWAHCMHMTDGLETAQCLGLAFGGTGSDSVDTTSLSDPYHAENAHDLIAAWIPLTVAINSMNRSLGQPDLYPFVLSGEVMAKIDFIIRLMAAARLSNSGQAGSTPYLV</sequence>
<feature type="domain" description="Zinc-ribbon" evidence="1">
    <location>
        <begin position="4"/>
        <end position="94"/>
    </location>
</feature>
<reference evidence="2" key="2">
    <citation type="submission" date="2023-07" db="EMBL/GenBank/DDBJ databases">
        <authorList>
            <person name="Shen H."/>
        </authorList>
    </citation>
    <scope>NUCLEOTIDE SEQUENCE</scope>
    <source>
        <strain evidence="2">TNR-22</strain>
    </source>
</reference>
<dbReference type="Gene3D" id="3.40.390.70">
    <property type="match status" value="1"/>
</dbReference>
<evidence type="ECO:0000313" key="3">
    <source>
        <dbReference type="Proteomes" id="UP001174932"/>
    </source>
</evidence>
<name>A0ABT8YLT3_9HYPH</name>
<dbReference type="Pfam" id="PF15887">
    <property type="entry name" value="Peptidase_Mx"/>
    <property type="match status" value="1"/>
</dbReference>
<dbReference type="EMBL" id="JAUOZU010000007">
    <property type="protein sequence ID" value="MDO6964586.1"/>
    <property type="molecule type" value="Genomic_DNA"/>
</dbReference>
<keyword evidence="3" id="KW-1185">Reference proteome</keyword>
<dbReference type="InterPro" id="IPR011201">
    <property type="entry name" value="Zinc-ribbon_6_bact"/>
</dbReference>
<dbReference type="Proteomes" id="UP001174932">
    <property type="component" value="Unassembled WGS sequence"/>
</dbReference>
<proteinExistence type="predicted"/>
<accession>A0ABT8YLT3</accession>
<evidence type="ECO:0000313" key="2">
    <source>
        <dbReference type="EMBL" id="MDO6964586.1"/>
    </source>
</evidence>
<organism evidence="2 3">
    <name type="scientific">Rhizobium alvei</name>
    <dbReference type="NCBI Taxonomy" id="1132659"/>
    <lineage>
        <taxon>Bacteria</taxon>
        <taxon>Pseudomonadati</taxon>
        <taxon>Pseudomonadota</taxon>
        <taxon>Alphaproteobacteria</taxon>
        <taxon>Hyphomicrobiales</taxon>
        <taxon>Rhizobiaceae</taxon>
        <taxon>Rhizobium/Agrobacterium group</taxon>
        <taxon>Rhizobium</taxon>
    </lineage>
</organism>
<evidence type="ECO:0000259" key="1">
    <source>
        <dbReference type="Pfam" id="PF10005"/>
    </source>
</evidence>